<dbReference type="GO" id="GO:0032049">
    <property type="term" value="P:cardiolipin biosynthetic process"/>
    <property type="evidence" value="ECO:0007669"/>
    <property type="project" value="UniProtKB-ARBA"/>
</dbReference>
<dbReference type="FunFam" id="3.30.870.10:FF:000024">
    <property type="entry name" value="Cardiolipin synthase C"/>
    <property type="match status" value="1"/>
</dbReference>
<feature type="domain" description="PLD phosphodiesterase" evidence="1">
    <location>
        <begin position="395"/>
        <end position="422"/>
    </location>
</feature>
<protein>
    <submittedName>
        <fullName evidence="2">Phospholipase D</fullName>
        <ecNumber evidence="2">2.7.8.-</ecNumber>
    </submittedName>
</protein>
<dbReference type="PATRIC" id="fig|123899.6.peg.1522"/>
<dbReference type="GeneID" id="56591166"/>
<dbReference type="InterPro" id="IPR001736">
    <property type="entry name" value="PLipase_D/transphosphatidylase"/>
</dbReference>
<dbReference type="Gene3D" id="3.30.870.10">
    <property type="entry name" value="Endonuclease Chain A"/>
    <property type="match status" value="2"/>
</dbReference>
<organism evidence="2 3">
    <name type="scientific">Bordetella trematum</name>
    <dbReference type="NCBI Taxonomy" id="123899"/>
    <lineage>
        <taxon>Bacteria</taxon>
        <taxon>Pseudomonadati</taxon>
        <taxon>Pseudomonadota</taxon>
        <taxon>Betaproteobacteria</taxon>
        <taxon>Burkholderiales</taxon>
        <taxon>Alcaligenaceae</taxon>
        <taxon>Bordetella</taxon>
    </lineage>
</organism>
<feature type="domain" description="PLD phosphodiesterase" evidence="1">
    <location>
        <begin position="155"/>
        <end position="182"/>
    </location>
</feature>
<evidence type="ECO:0000313" key="2">
    <source>
        <dbReference type="EMBL" id="SAI68839.1"/>
    </source>
</evidence>
<keyword evidence="2" id="KW-0808">Transferase</keyword>
<sequence length="502" mass="54452">MGRFADLLGVALPSPPARADSCALHTQDACGTSLGQAIAPRAARHPGLSGIHSITDAHDAFAARILLTRAAQRTLDVQYYIWRGDMTGTLLLEALHQAADRGVRVRLLLDDNGTSGLDATLAALDAHPNIEVRLFNPFVLRHPKVLGYLTDFRRLNRRMHNKSFTADNQATILGGRNIGDEYFGADDGVLFADLDVLAVGPVVQEVSTDFDRYWASESAYPVDQLLPAAAPQALHALARSAEGVEQDPRSDHYMEAIARTPLVGQLLQGRLELEWAPARVVSDDPAKALGKAQGAGLITHQLLALMGEPRSHLELISPYFVPTAPGAAAFAELARKGVKVRVLTNALEATDVSVVHSGYAKRRRALLASGVTLYEMPRRGHGPAQPRSPGPFGSSASSLHAKTFAVDGRSTYVGSFNFDPRSANLNTELGLVIDSPALASAISQTFDQDIAASTYRVGLDDQGRMYWQLPDSGERLRREPGTTWWQRLSVRLMSWLPIEPLL</sequence>
<gene>
    <name evidence="2" type="primary">cls_2</name>
    <name evidence="2" type="ORF">SAMEA3906487_01544</name>
</gene>
<dbReference type="PANTHER" id="PTHR21248:SF12">
    <property type="entry name" value="CARDIOLIPIN SYNTHASE C"/>
    <property type="match status" value="1"/>
</dbReference>
<dbReference type="PANTHER" id="PTHR21248">
    <property type="entry name" value="CARDIOLIPIN SYNTHASE"/>
    <property type="match status" value="1"/>
</dbReference>
<dbReference type="AlphaFoldDB" id="A0A157RUW3"/>
<evidence type="ECO:0000259" key="1">
    <source>
        <dbReference type="PROSITE" id="PS50035"/>
    </source>
</evidence>
<dbReference type="InterPro" id="IPR025202">
    <property type="entry name" value="PLD-like_dom"/>
</dbReference>
<dbReference type="GO" id="GO:0030572">
    <property type="term" value="F:phosphatidyltransferase activity"/>
    <property type="evidence" value="ECO:0007669"/>
    <property type="project" value="UniProtKB-ARBA"/>
</dbReference>
<dbReference type="Pfam" id="PF13091">
    <property type="entry name" value="PLDc_2"/>
    <property type="match status" value="2"/>
</dbReference>
<name>A0A157RUW3_9BORD</name>
<evidence type="ECO:0000313" key="3">
    <source>
        <dbReference type="Proteomes" id="UP000076825"/>
    </source>
</evidence>
<dbReference type="SMART" id="SM00155">
    <property type="entry name" value="PLDc"/>
    <property type="match status" value="2"/>
</dbReference>
<dbReference type="EMBL" id="LT546645">
    <property type="protein sequence ID" value="SAI68839.1"/>
    <property type="molecule type" value="Genomic_DNA"/>
</dbReference>
<dbReference type="SUPFAM" id="SSF56024">
    <property type="entry name" value="Phospholipase D/nuclease"/>
    <property type="match status" value="2"/>
</dbReference>
<dbReference type="EC" id="2.7.8.-" evidence="2"/>
<dbReference type="CDD" id="cd09111">
    <property type="entry name" value="PLDc_ymdC_like_1"/>
    <property type="match status" value="1"/>
</dbReference>
<dbReference type="CDD" id="cd09113">
    <property type="entry name" value="PLDc_ymdC_like_2"/>
    <property type="match status" value="1"/>
</dbReference>
<dbReference type="RefSeq" id="WP_033535109.1">
    <property type="nucleotide sequence ID" value="NZ_CP016340.1"/>
</dbReference>
<dbReference type="KEGG" id="btrm:SAMEA390648701544"/>
<dbReference type="PROSITE" id="PS50035">
    <property type="entry name" value="PLD"/>
    <property type="match status" value="2"/>
</dbReference>
<accession>A0A157RUW3</accession>
<dbReference type="Proteomes" id="UP000076825">
    <property type="component" value="Chromosome 1"/>
</dbReference>
<dbReference type="STRING" id="123899.SAMEA3906487_01544"/>
<proteinExistence type="predicted"/>
<keyword evidence="3" id="KW-1185">Reference proteome</keyword>
<dbReference type="eggNOG" id="COG1502">
    <property type="taxonomic scope" value="Bacteria"/>
</dbReference>
<reference evidence="2 3" key="1">
    <citation type="submission" date="2016-04" db="EMBL/GenBank/DDBJ databases">
        <authorList>
            <consortium name="Pathogen Informatics"/>
        </authorList>
    </citation>
    <scope>NUCLEOTIDE SEQUENCE [LARGE SCALE GENOMIC DNA]</scope>
    <source>
        <strain evidence="2 3">H044680328</strain>
    </source>
</reference>